<dbReference type="OrthoDB" id="9804819at2"/>
<dbReference type="AlphaFoldDB" id="A0A1E7X7R7"/>
<dbReference type="SUPFAM" id="SSF52540">
    <property type="entry name" value="P-loop containing nucleoside triphosphate hydrolases"/>
    <property type="match status" value="1"/>
</dbReference>
<dbReference type="RefSeq" id="WP_070245804.1">
    <property type="nucleotide sequence ID" value="NZ_LROM01000013.1"/>
</dbReference>
<dbReference type="SMART" id="SM00382">
    <property type="entry name" value="AAA"/>
    <property type="match status" value="1"/>
</dbReference>
<dbReference type="InterPro" id="IPR003593">
    <property type="entry name" value="AAA+_ATPase"/>
</dbReference>
<dbReference type="CDD" id="cd03230">
    <property type="entry name" value="ABC_DR_subfamily_A"/>
    <property type="match status" value="1"/>
</dbReference>
<name>A0A1E7X7R7_9BURK</name>
<keyword evidence="6" id="KW-0378">Hydrolase</keyword>
<keyword evidence="7" id="KW-1185">Reference proteome</keyword>
<dbReference type="Proteomes" id="UP000175989">
    <property type="component" value="Unassembled WGS sequence"/>
</dbReference>
<evidence type="ECO:0000313" key="7">
    <source>
        <dbReference type="Proteomes" id="UP000175989"/>
    </source>
</evidence>
<keyword evidence="2" id="KW-1003">Cell membrane</keyword>
<feature type="domain" description="ABC transporter" evidence="5">
    <location>
        <begin position="6"/>
        <end position="233"/>
    </location>
</feature>
<evidence type="ECO:0000256" key="2">
    <source>
        <dbReference type="ARBA" id="ARBA00022475"/>
    </source>
</evidence>
<protein>
    <submittedName>
        <fullName evidence="6">Putative ABC transporter ATP-binding protein YxlF</fullName>
        <ecNumber evidence="6">3.6.3.-</ecNumber>
    </submittedName>
</protein>
<dbReference type="InterPro" id="IPR027417">
    <property type="entry name" value="P-loop_NTPase"/>
</dbReference>
<evidence type="ECO:0000256" key="4">
    <source>
        <dbReference type="ARBA" id="ARBA00022840"/>
    </source>
</evidence>
<evidence type="ECO:0000256" key="3">
    <source>
        <dbReference type="ARBA" id="ARBA00022741"/>
    </source>
</evidence>
<dbReference type="GO" id="GO:0016887">
    <property type="term" value="F:ATP hydrolysis activity"/>
    <property type="evidence" value="ECO:0007669"/>
    <property type="project" value="InterPro"/>
</dbReference>
<dbReference type="Pfam" id="PF00005">
    <property type="entry name" value="ABC_tran"/>
    <property type="match status" value="1"/>
</dbReference>
<dbReference type="EC" id="3.6.3.-" evidence="6"/>
<dbReference type="PATRIC" id="fig|762836.4.peg.134"/>
<sequence length="238" mass="25467">MTETALRFQQVVKRYGPSGVLQGVDLAVQAGECFGLVGVNGAGKTSLIKCLLDFCALDGGAIAIFGQPHDQPASRAPLGFLPERFMPPYYLTGADFIKYLLTLQGVKVDAAAVAAMLAALDLDAAALKKTVRHYSKGMTQKLGLAACLLSPKRLYVLDEPMSGLDPKARALLKQQLRALQQRGSTLFLTSHALADVDELCDRMAILHDGAIRFTGTPADCRAHYGAQTLEQAFLACIA</sequence>
<evidence type="ECO:0000259" key="5">
    <source>
        <dbReference type="PROSITE" id="PS50893"/>
    </source>
</evidence>
<comment type="caution">
    <text evidence="6">The sequence shown here is derived from an EMBL/GenBank/DDBJ whole genome shotgun (WGS) entry which is preliminary data.</text>
</comment>
<dbReference type="PANTHER" id="PTHR42939:SF1">
    <property type="entry name" value="ABC TRANSPORTER ATP-BINDING PROTEIN ALBC-RELATED"/>
    <property type="match status" value="1"/>
</dbReference>
<evidence type="ECO:0000256" key="1">
    <source>
        <dbReference type="ARBA" id="ARBA00022448"/>
    </source>
</evidence>
<accession>A0A1E7X7R7</accession>
<dbReference type="GO" id="GO:0005524">
    <property type="term" value="F:ATP binding"/>
    <property type="evidence" value="ECO:0007669"/>
    <property type="project" value="UniProtKB-KW"/>
</dbReference>
<dbReference type="Gene3D" id="3.40.50.300">
    <property type="entry name" value="P-loop containing nucleotide triphosphate hydrolases"/>
    <property type="match status" value="1"/>
</dbReference>
<gene>
    <name evidence="6" type="primary">yxlF_1</name>
    <name evidence="6" type="ORF">DUPY_01270</name>
</gene>
<proteinExistence type="predicted"/>
<reference evidence="7" key="1">
    <citation type="journal article" date="2016" name="Front. Microbiol.">
        <title>Molecular Keys to the Janthinobacterium and Duganella spp. Interaction with the Plant Pathogen Fusarium graminearum.</title>
        <authorList>
            <person name="Haack F.S."/>
            <person name="Poehlein A."/>
            <person name="Kroger C."/>
            <person name="Voigt C.A."/>
            <person name="Piepenbring M."/>
            <person name="Bode H.B."/>
            <person name="Daniel R."/>
            <person name="Schafer W."/>
            <person name="Streit W.R."/>
        </authorList>
    </citation>
    <scope>NUCLEOTIDE SEQUENCE [LARGE SCALE GENOMIC DNA]</scope>
    <source>
        <strain evidence="7">T54</strain>
    </source>
</reference>
<keyword evidence="1" id="KW-0813">Transport</keyword>
<keyword evidence="2" id="KW-0472">Membrane</keyword>
<keyword evidence="4 6" id="KW-0067">ATP-binding</keyword>
<dbReference type="InterPro" id="IPR051782">
    <property type="entry name" value="ABC_Transporter_VariousFunc"/>
</dbReference>
<dbReference type="PROSITE" id="PS50893">
    <property type="entry name" value="ABC_TRANSPORTER_2"/>
    <property type="match status" value="1"/>
</dbReference>
<dbReference type="InterPro" id="IPR003439">
    <property type="entry name" value="ABC_transporter-like_ATP-bd"/>
</dbReference>
<keyword evidence="3" id="KW-0547">Nucleotide-binding</keyword>
<evidence type="ECO:0000313" key="6">
    <source>
        <dbReference type="EMBL" id="OFA09176.1"/>
    </source>
</evidence>
<dbReference type="EMBL" id="LROM01000013">
    <property type="protein sequence ID" value="OFA09176.1"/>
    <property type="molecule type" value="Genomic_DNA"/>
</dbReference>
<organism evidence="6 7">
    <name type="scientific">Duganella phyllosphaerae</name>
    <dbReference type="NCBI Taxonomy" id="762836"/>
    <lineage>
        <taxon>Bacteria</taxon>
        <taxon>Pseudomonadati</taxon>
        <taxon>Pseudomonadota</taxon>
        <taxon>Betaproteobacteria</taxon>
        <taxon>Burkholderiales</taxon>
        <taxon>Oxalobacteraceae</taxon>
        <taxon>Telluria group</taxon>
        <taxon>Duganella</taxon>
    </lineage>
</organism>
<dbReference type="PANTHER" id="PTHR42939">
    <property type="entry name" value="ABC TRANSPORTER ATP-BINDING PROTEIN ALBC-RELATED"/>
    <property type="match status" value="1"/>
</dbReference>